<dbReference type="InterPro" id="IPR023404">
    <property type="entry name" value="rSAM_horseshoe"/>
</dbReference>
<evidence type="ECO:0000313" key="8">
    <source>
        <dbReference type="EMBL" id="CAG35975.1"/>
    </source>
</evidence>
<sequence length="340" mass="38294">MGLVIPLFIPHRGCPHQCLFCNQESITGCAEPKADYGEEAIATIEEWLARESLHGELREREVAFYGGSFTCLPEEEQARLLALVQPYIDRGLVDGIRLSTRPDCISKDIAEFLVAHRVKKVELGVQSMDDGVLRAAKRGHSALDCRRAIAILQAAGLQVGVQLMAGLPRETTAIFLRGLDEIIGLRPDFVRLYPVVVVRHSELEDLYLKGRYQPISLAKAVAFGHLFRVRMDRADIPIIRMGLQPSKDLEQMLVAGPYHPAFGELVGSRLWLKEIRHRLRDLQEGENLLMTISHRDLSVAQGMKKYNIRRIQALGYGDRFSIQLDVQMTRGTRKFSVEKG</sequence>
<dbReference type="SFLD" id="SFLDG01086">
    <property type="entry name" value="elongater_protein-like"/>
    <property type="match status" value="1"/>
</dbReference>
<organism evidence="8 9">
    <name type="scientific">Desulfotalea psychrophila (strain LSv54 / DSM 12343)</name>
    <dbReference type="NCBI Taxonomy" id="177439"/>
    <lineage>
        <taxon>Bacteria</taxon>
        <taxon>Pseudomonadati</taxon>
        <taxon>Thermodesulfobacteriota</taxon>
        <taxon>Desulfobulbia</taxon>
        <taxon>Desulfobulbales</taxon>
        <taxon>Desulfocapsaceae</taxon>
        <taxon>Desulfotalea</taxon>
    </lineage>
</organism>
<dbReference type="PANTHER" id="PTHR11135:SF0">
    <property type="entry name" value="ELONGATOR COMPLEX PROTEIN 3"/>
    <property type="match status" value="1"/>
</dbReference>
<dbReference type="CDD" id="cd01335">
    <property type="entry name" value="Radical_SAM"/>
    <property type="match status" value="1"/>
</dbReference>
<dbReference type="SFLD" id="SFLDG01082">
    <property type="entry name" value="B12-binding_domain_containing"/>
    <property type="match status" value="1"/>
</dbReference>
<keyword evidence="6" id="KW-0411">Iron-sulfur</keyword>
<keyword evidence="9" id="KW-1185">Reference proteome</keyword>
<dbReference type="GO" id="GO:0003824">
    <property type="term" value="F:catalytic activity"/>
    <property type="evidence" value="ECO:0007669"/>
    <property type="project" value="InterPro"/>
</dbReference>
<gene>
    <name evidence="8" type="ordered locus">DP1246</name>
</gene>
<dbReference type="eggNOG" id="COG0635">
    <property type="taxonomic scope" value="Bacteria"/>
</dbReference>
<evidence type="ECO:0000256" key="2">
    <source>
        <dbReference type="ARBA" id="ARBA00022485"/>
    </source>
</evidence>
<dbReference type="RefSeq" id="WP_011188487.1">
    <property type="nucleotide sequence ID" value="NC_006138.1"/>
</dbReference>
<dbReference type="InterPro" id="IPR039661">
    <property type="entry name" value="ELP3"/>
</dbReference>
<evidence type="ECO:0000256" key="5">
    <source>
        <dbReference type="ARBA" id="ARBA00023004"/>
    </source>
</evidence>
<dbReference type="InterPro" id="IPR007197">
    <property type="entry name" value="rSAM"/>
</dbReference>
<dbReference type="Proteomes" id="UP000000602">
    <property type="component" value="Chromosome"/>
</dbReference>
<evidence type="ECO:0000256" key="4">
    <source>
        <dbReference type="ARBA" id="ARBA00022723"/>
    </source>
</evidence>
<evidence type="ECO:0000259" key="7">
    <source>
        <dbReference type="PROSITE" id="PS51918"/>
    </source>
</evidence>
<dbReference type="OrthoDB" id="9815044at2"/>
<dbReference type="InterPro" id="IPR032432">
    <property type="entry name" value="Radical_SAM_C"/>
</dbReference>
<name>Q6ANU9_DESPS</name>
<dbReference type="InterPro" id="IPR058240">
    <property type="entry name" value="rSAM_sf"/>
</dbReference>
<accession>Q6ANU9</accession>
<dbReference type="GO" id="GO:0051539">
    <property type="term" value="F:4 iron, 4 sulfur cluster binding"/>
    <property type="evidence" value="ECO:0007669"/>
    <property type="project" value="UniProtKB-KW"/>
</dbReference>
<keyword evidence="3" id="KW-0949">S-adenosyl-L-methionine</keyword>
<dbReference type="PANTHER" id="PTHR11135">
    <property type="entry name" value="HISTONE ACETYLTRANSFERASE-RELATED"/>
    <property type="match status" value="1"/>
</dbReference>
<dbReference type="GO" id="GO:0046872">
    <property type="term" value="F:metal ion binding"/>
    <property type="evidence" value="ECO:0007669"/>
    <property type="project" value="UniProtKB-KW"/>
</dbReference>
<feature type="domain" description="Radical SAM core" evidence="7">
    <location>
        <begin position="1"/>
        <end position="237"/>
    </location>
</feature>
<dbReference type="GO" id="GO:0002926">
    <property type="term" value="P:tRNA wobble base 5-methoxycarbonylmethyl-2-thiouridinylation"/>
    <property type="evidence" value="ECO:0007669"/>
    <property type="project" value="TreeGrafter"/>
</dbReference>
<dbReference type="Pfam" id="PF04055">
    <property type="entry name" value="Radical_SAM"/>
    <property type="match status" value="1"/>
</dbReference>
<dbReference type="HOGENOM" id="CLU_057482_0_0_7"/>
<protein>
    <recommendedName>
        <fullName evidence="7">Radical SAM core domain-containing protein</fullName>
    </recommendedName>
</protein>
<dbReference type="AlphaFoldDB" id="Q6ANU9"/>
<dbReference type="EMBL" id="CR522870">
    <property type="protein sequence ID" value="CAG35975.1"/>
    <property type="molecule type" value="Genomic_DNA"/>
</dbReference>
<dbReference type="Gene3D" id="3.80.30.20">
    <property type="entry name" value="tm_1862 like domain"/>
    <property type="match status" value="1"/>
</dbReference>
<keyword evidence="2" id="KW-0004">4Fe-4S</keyword>
<dbReference type="SMART" id="SM00729">
    <property type="entry name" value="Elp3"/>
    <property type="match status" value="1"/>
</dbReference>
<keyword evidence="4" id="KW-0479">Metal-binding</keyword>
<dbReference type="STRING" id="177439.DP1246"/>
<dbReference type="InterPro" id="IPR006638">
    <property type="entry name" value="Elp3/MiaA/NifB-like_rSAM"/>
</dbReference>
<comment type="cofactor">
    <cofactor evidence="1">
        <name>[4Fe-4S] cluster</name>
        <dbReference type="ChEBI" id="CHEBI:49883"/>
    </cofactor>
</comment>
<dbReference type="SFLD" id="SFLDS00029">
    <property type="entry name" value="Radical_SAM"/>
    <property type="match status" value="1"/>
</dbReference>
<dbReference type="PROSITE" id="PS51918">
    <property type="entry name" value="RADICAL_SAM"/>
    <property type="match status" value="1"/>
</dbReference>
<evidence type="ECO:0000256" key="6">
    <source>
        <dbReference type="ARBA" id="ARBA00023014"/>
    </source>
</evidence>
<dbReference type="SUPFAM" id="SSF102114">
    <property type="entry name" value="Radical SAM enzymes"/>
    <property type="match status" value="1"/>
</dbReference>
<reference evidence="9" key="1">
    <citation type="journal article" date="2004" name="Environ. Microbiol.">
        <title>The genome of Desulfotalea psychrophila, a sulfate-reducing bacterium from permanently cold Arctic sediments.</title>
        <authorList>
            <person name="Rabus R."/>
            <person name="Ruepp A."/>
            <person name="Frickey T."/>
            <person name="Rattei T."/>
            <person name="Fartmann B."/>
            <person name="Stark M."/>
            <person name="Bauer M."/>
            <person name="Zibat A."/>
            <person name="Lombardot T."/>
            <person name="Becker I."/>
            <person name="Amann J."/>
            <person name="Gellner K."/>
            <person name="Teeling H."/>
            <person name="Leuschner W.D."/>
            <person name="Gloeckner F.-O."/>
            <person name="Lupas A.N."/>
            <person name="Amann R."/>
            <person name="Klenk H.-P."/>
        </authorList>
    </citation>
    <scope>NUCLEOTIDE SEQUENCE [LARGE SCALE GENOMIC DNA]</scope>
    <source>
        <strain evidence="9">DSM 12343 / LSv54</strain>
    </source>
</reference>
<evidence type="ECO:0000256" key="1">
    <source>
        <dbReference type="ARBA" id="ARBA00001966"/>
    </source>
</evidence>
<evidence type="ECO:0000313" key="9">
    <source>
        <dbReference type="Proteomes" id="UP000000602"/>
    </source>
</evidence>
<dbReference type="GO" id="GO:0005737">
    <property type="term" value="C:cytoplasm"/>
    <property type="evidence" value="ECO:0007669"/>
    <property type="project" value="TreeGrafter"/>
</dbReference>
<keyword evidence="5" id="KW-0408">Iron</keyword>
<dbReference type="Pfam" id="PF16199">
    <property type="entry name" value="Radical_SAM_C"/>
    <property type="match status" value="1"/>
</dbReference>
<evidence type="ECO:0000256" key="3">
    <source>
        <dbReference type="ARBA" id="ARBA00022691"/>
    </source>
</evidence>
<dbReference type="KEGG" id="dps:DP1246"/>
<proteinExistence type="predicted"/>